<dbReference type="AlphaFoldDB" id="A0A6P4EHJ7"/>
<name>A0A6P4EHJ7_DRORH</name>
<reference evidence="3" key="2">
    <citation type="submission" date="2025-04" db="UniProtKB">
        <authorList>
            <consortium name="RefSeq"/>
        </authorList>
    </citation>
    <scope>IDENTIFICATION</scope>
</reference>
<gene>
    <name evidence="3" type="primary">LOC108040043</name>
    <name evidence="1" type="synonym">108040043</name>
</gene>
<protein>
    <submittedName>
        <fullName evidence="3">Uncharacterized protein LOC108040043 isoform X2</fullName>
    </submittedName>
</protein>
<evidence type="ECO:0000313" key="3">
    <source>
        <dbReference type="RefSeq" id="XP_016972771.1"/>
    </source>
</evidence>
<reference evidence="1" key="3">
    <citation type="submission" date="2025-05" db="UniProtKB">
        <authorList>
            <consortium name="EnsemblMetazoa"/>
        </authorList>
    </citation>
    <scope>IDENTIFICATION</scope>
</reference>
<sequence>MSQMKLHGKNVKHSSVHYRRPSMFLPTNGNGSYYCRLQRKEGKKSVLRECHRAEGKLKNANVDCSGQGHDRKKHNDWLKGQRIRLLHMLSCTFFPAEGYFLWPRLLHCSYAALAPYNMRHACGSL</sequence>
<dbReference type="RefSeq" id="XP_016972771.1">
    <property type="nucleotide sequence ID" value="XM_017117282.1"/>
</dbReference>
<dbReference type="EnsemblMetazoa" id="XM_017117282.1">
    <property type="protein sequence ID" value="XP_016972771.1"/>
    <property type="gene ID" value="LOC108040043"/>
</dbReference>
<accession>A0A6P4EHJ7</accession>
<evidence type="ECO:0000313" key="1">
    <source>
        <dbReference type="EnsemblMetazoa" id="XP_016972771.1"/>
    </source>
</evidence>
<reference evidence="2" key="1">
    <citation type="journal article" date="2021" name="Elife">
        <title>Highly contiguous assemblies of 101 drosophilid genomes.</title>
        <authorList>
            <person name="Kim B.Y."/>
            <person name="Wang J.R."/>
            <person name="Miller D.E."/>
            <person name="Barmina O."/>
            <person name="Delaney E."/>
            <person name="Thompson A."/>
            <person name="Comeault A.A."/>
            <person name="Peede D."/>
            <person name="D'Agostino E.R."/>
            <person name="Pelaez J."/>
            <person name="Aguilar J.M."/>
            <person name="Haji D."/>
            <person name="Matsunaga T."/>
            <person name="Armstrong E.E."/>
            <person name="Zych M."/>
            <person name="Ogawa Y."/>
            <person name="Stamenkovic-Radak M."/>
            <person name="Jelic M."/>
            <person name="Veselinovic M.S."/>
            <person name="Tanaskovic M."/>
            <person name="Eric P."/>
            <person name="Gao J.J."/>
            <person name="Katoh T.K."/>
            <person name="Toda M.J."/>
            <person name="Watabe H."/>
            <person name="Watada M."/>
            <person name="Davis J.S."/>
            <person name="Moyle L.C."/>
            <person name="Manoli G."/>
            <person name="Bertolini E."/>
            <person name="Kostal V."/>
            <person name="Hawley R.S."/>
            <person name="Takahashi A."/>
            <person name="Jones C.D."/>
            <person name="Price D.K."/>
            <person name="Whiteman N."/>
            <person name="Kopp A."/>
            <person name="Matute D.R."/>
            <person name="Petrov D.A."/>
        </authorList>
    </citation>
    <scope>NUCLEOTIDE SEQUENCE [LARGE SCALE GENOMIC DNA]</scope>
</reference>
<keyword evidence="2" id="KW-1185">Reference proteome</keyword>
<dbReference type="Proteomes" id="UP001652680">
    <property type="component" value="Unassembled WGS sequence"/>
</dbReference>
<proteinExistence type="predicted"/>
<evidence type="ECO:0000313" key="2">
    <source>
        <dbReference type="Proteomes" id="UP001652680"/>
    </source>
</evidence>
<organism evidence="3">
    <name type="scientific">Drosophila rhopaloa</name>
    <name type="common">Fruit fly</name>
    <dbReference type="NCBI Taxonomy" id="1041015"/>
    <lineage>
        <taxon>Eukaryota</taxon>
        <taxon>Metazoa</taxon>
        <taxon>Ecdysozoa</taxon>
        <taxon>Arthropoda</taxon>
        <taxon>Hexapoda</taxon>
        <taxon>Insecta</taxon>
        <taxon>Pterygota</taxon>
        <taxon>Neoptera</taxon>
        <taxon>Endopterygota</taxon>
        <taxon>Diptera</taxon>
        <taxon>Brachycera</taxon>
        <taxon>Muscomorpha</taxon>
        <taxon>Ephydroidea</taxon>
        <taxon>Drosophilidae</taxon>
        <taxon>Drosophila</taxon>
        <taxon>Sophophora</taxon>
    </lineage>
</organism>
<dbReference type="GeneID" id="108040043"/>